<reference evidence="2 3" key="1">
    <citation type="submission" date="2020-08" db="EMBL/GenBank/DDBJ databases">
        <title>Bridging the membrane lipid divide: bacteria of the FCB group superphylum have the potential to synthesize archaeal ether lipids.</title>
        <authorList>
            <person name="Villanueva L."/>
            <person name="Von Meijenfeldt F.A.B."/>
            <person name="Westbye A.B."/>
            <person name="Yadav S."/>
            <person name="Hopmans E.C."/>
            <person name="Dutilh B.E."/>
            <person name="Sinninghe Damste J.S."/>
        </authorList>
    </citation>
    <scope>NUCLEOTIDE SEQUENCE [LARGE SCALE GENOMIC DNA]</scope>
    <source>
        <strain evidence="2">NIOZ-UU47</strain>
    </source>
</reference>
<dbReference type="Gene3D" id="2.40.10.220">
    <property type="entry name" value="predicted glycosyltransferase like domains"/>
    <property type="match status" value="1"/>
</dbReference>
<sequence length="126" mass="14102">MGKSGKKNTTQSDTQVVRQFFRMPINNCSNISFQIDNNPFEIVNIGNSGIAFYTGESSTKLEAGKGLHPVELRLHDTSISLQGQIMHISANGDQEICGMKFIDMENDRQEILEKYLNDTLASVFNK</sequence>
<dbReference type="AlphaFoldDB" id="A0A8J6NFF2"/>
<accession>A0A8J6NFF2</accession>
<dbReference type="GO" id="GO:0035438">
    <property type="term" value="F:cyclic-di-GMP binding"/>
    <property type="evidence" value="ECO:0007669"/>
    <property type="project" value="InterPro"/>
</dbReference>
<name>A0A8J6NFF2_9BACT</name>
<dbReference type="Pfam" id="PF07238">
    <property type="entry name" value="PilZ"/>
    <property type="match status" value="1"/>
</dbReference>
<evidence type="ECO:0000313" key="2">
    <source>
        <dbReference type="EMBL" id="MBC8317829.1"/>
    </source>
</evidence>
<evidence type="ECO:0000259" key="1">
    <source>
        <dbReference type="Pfam" id="PF07238"/>
    </source>
</evidence>
<dbReference type="SUPFAM" id="SSF141371">
    <property type="entry name" value="PilZ domain-like"/>
    <property type="match status" value="1"/>
</dbReference>
<protein>
    <submittedName>
        <fullName evidence="2">PilZ domain-containing protein</fullName>
    </submittedName>
</protein>
<organism evidence="2 3">
    <name type="scientific">Candidatus Desulfobia pelagia</name>
    <dbReference type="NCBI Taxonomy" id="2841692"/>
    <lineage>
        <taxon>Bacteria</taxon>
        <taxon>Pseudomonadati</taxon>
        <taxon>Thermodesulfobacteriota</taxon>
        <taxon>Desulfobulbia</taxon>
        <taxon>Desulfobulbales</taxon>
        <taxon>Desulfobulbaceae</taxon>
        <taxon>Candidatus Desulfobia</taxon>
    </lineage>
</organism>
<dbReference type="Proteomes" id="UP000614424">
    <property type="component" value="Unassembled WGS sequence"/>
</dbReference>
<dbReference type="InterPro" id="IPR009875">
    <property type="entry name" value="PilZ_domain"/>
</dbReference>
<feature type="domain" description="PilZ" evidence="1">
    <location>
        <begin position="18"/>
        <end position="116"/>
    </location>
</feature>
<evidence type="ECO:0000313" key="3">
    <source>
        <dbReference type="Proteomes" id="UP000614424"/>
    </source>
</evidence>
<gene>
    <name evidence="2" type="ORF">H8E41_07965</name>
</gene>
<comment type="caution">
    <text evidence="2">The sequence shown here is derived from an EMBL/GenBank/DDBJ whole genome shotgun (WGS) entry which is preliminary data.</text>
</comment>
<proteinExistence type="predicted"/>
<dbReference type="EMBL" id="JACNJZ010000109">
    <property type="protein sequence ID" value="MBC8317829.1"/>
    <property type="molecule type" value="Genomic_DNA"/>
</dbReference>